<dbReference type="Proteomes" id="UP001397290">
    <property type="component" value="Unassembled WGS sequence"/>
</dbReference>
<accession>A0AAW0S0Z8</accession>
<keyword evidence="3" id="KW-1185">Reference proteome</keyword>
<organism evidence="2 3">
    <name type="scientific">Beauveria asiatica</name>
    <dbReference type="NCBI Taxonomy" id="1069075"/>
    <lineage>
        <taxon>Eukaryota</taxon>
        <taxon>Fungi</taxon>
        <taxon>Dikarya</taxon>
        <taxon>Ascomycota</taxon>
        <taxon>Pezizomycotina</taxon>
        <taxon>Sordariomycetes</taxon>
        <taxon>Hypocreomycetidae</taxon>
        <taxon>Hypocreales</taxon>
        <taxon>Cordycipitaceae</taxon>
        <taxon>Beauveria</taxon>
    </lineage>
</organism>
<evidence type="ECO:0000313" key="3">
    <source>
        <dbReference type="Proteomes" id="UP001397290"/>
    </source>
</evidence>
<comment type="caution">
    <text evidence="2">The sequence shown here is derived from an EMBL/GenBank/DDBJ whole genome shotgun (WGS) entry which is preliminary data.</text>
</comment>
<evidence type="ECO:0000256" key="1">
    <source>
        <dbReference type="SAM" id="Phobius"/>
    </source>
</evidence>
<keyword evidence="1" id="KW-0472">Membrane</keyword>
<name>A0AAW0S0Z8_9HYPO</name>
<dbReference type="EMBL" id="JAAHCF010000098">
    <property type="protein sequence ID" value="KAK8148283.1"/>
    <property type="molecule type" value="Genomic_DNA"/>
</dbReference>
<protein>
    <submittedName>
        <fullName evidence="2">Uncharacterized protein</fullName>
    </submittedName>
</protein>
<dbReference type="AlphaFoldDB" id="A0AAW0S0Z8"/>
<evidence type="ECO:0000313" key="2">
    <source>
        <dbReference type="EMBL" id="KAK8148283.1"/>
    </source>
</evidence>
<keyword evidence="1" id="KW-1133">Transmembrane helix</keyword>
<keyword evidence="1" id="KW-0812">Transmembrane</keyword>
<sequence length="294" mass="31836">MEWPKVTKGSETPRSAVKVKVDSSVLLDDHPTAVDKPKLPTLCTQYASGLDEGPDSSKSTECSVFAGVKETSITRDRDSMVVTKANQTINPARPNKKQAAKNECIATRHTVASSWRDVDMAALAKIISSDGGLPSIGPNRPKVAATTAHETQSKECFEAMMILEVALAQGTSQLESYPYGQPHPKFAPQLRLRRKELIDADDAPTTEAGRCAKVSSSADAYSSAYSTTTILLFKGIFTLFQVIFGIVVLGCRTAMIIVVRWWMPVEETGSKTGVPALSVDSLDTPVFLNHNAKY</sequence>
<reference evidence="2 3" key="1">
    <citation type="submission" date="2020-02" db="EMBL/GenBank/DDBJ databases">
        <title>Comparative genomics of the hypocrealean fungal genus Beauvera.</title>
        <authorList>
            <person name="Showalter D.N."/>
            <person name="Bushley K.E."/>
            <person name="Rehner S.A."/>
        </authorList>
    </citation>
    <scope>NUCLEOTIDE SEQUENCE [LARGE SCALE GENOMIC DNA]</scope>
    <source>
        <strain evidence="2 3">ARSEF4384</strain>
    </source>
</reference>
<proteinExistence type="predicted"/>
<feature type="transmembrane region" description="Helical" evidence="1">
    <location>
        <begin position="231"/>
        <end position="251"/>
    </location>
</feature>
<gene>
    <name evidence="2" type="ORF">G3M48_010504</name>
</gene>